<proteinExistence type="predicted"/>
<dbReference type="RefSeq" id="WP_369609445.1">
    <property type="nucleotide sequence ID" value="NZ_AP031322.1"/>
</dbReference>
<organism evidence="1">
    <name type="scientific">Sulfurisphaera javensis</name>
    <dbReference type="NCBI Taxonomy" id="2049879"/>
    <lineage>
        <taxon>Archaea</taxon>
        <taxon>Thermoproteota</taxon>
        <taxon>Thermoprotei</taxon>
        <taxon>Sulfolobales</taxon>
        <taxon>Sulfolobaceae</taxon>
        <taxon>Sulfurisphaera</taxon>
    </lineage>
</organism>
<dbReference type="AlphaFoldDB" id="A0AAT9GSN4"/>
<gene>
    <name evidence="1" type="ORF">SJAV_18320</name>
</gene>
<protein>
    <recommendedName>
        <fullName evidence="2">Polymerase nucleotidyl transferase domain-containing protein</fullName>
    </recommendedName>
</protein>
<name>A0AAT9GSN4_9CREN</name>
<accession>A0AAT9GSN4</accession>
<dbReference type="EMBL" id="AP031322">
    <property type="protein sequence ID" value="BFH73888.1"/>
    <property type="molecule type" value="Genomic_DNA"/>
</dbReference>
<dbReference type="GeneID" id="92354785"/>
<evidence type="ECO:0008006" key="2">
    <source>
        <dbReference type="Google" id="ProtNLM"/>
    </source>
</evidence>
<dbReference type="KEGG" id="sjv:SJAV_18320"/>
<sequence length="244" mass="27824">MSENLKGLCKRASYIGFFGSYARKSDYIEGLSDINVIAISEDKSLLLELASEGYSPIVLSKEQLRKLCDSGDPLCLYVTQSESVCGEFPSEIKFVKTDYTCERLKKSILSLYIISLLAFFREDERSSLENSFRTLRTLIQWRACIENKPIPLSIEETERTCETLGLKFCQTMKDLVLIRRMRAPLTLWSLDKVAEAIMDFMKVVKASKIYEETKGDVFKIEPVESGFVVEKTNKDKVLIPFSSL</sequence>
<evidence type="ECO:0000313" key="1">
    <source>
        <dbReference type="EMBL" id="BFH73888.1"/>
    </source>
</evidence>
<reference evidence="1" key="1">
    <citation type="submission" date="2024-03" db="EMBL/GenBank/DDBJ databases">
        <title>Complete genome sequence of Sulfurisphaera javensis strain KD-1.</title>
        <authorList>
            <person name="Sakai H."/>
            <person name="Nur N."/>
            <person name="Suwanto A."/>
            <person name="Kurosawa N."/>
        </authorList>
    </citation>
    <scope>NUCLEOTIDE SEQUENCE</scope>
    <source>
        <strain evidence="1">KD-1</strain>
    </source>
</reference>